<dbReference type="AlphaFoldDB" id="A0A7X0IY76"/>
<protein>
    <submittedName>
        <fullName evidence="2">Uncharacterized protein YjiS (DUF1127 family)</fullName>
    </submittedName>
</protein>
<dbReference type="Pfam" id="PF06568">
    <property type="entry name" value="YjiS-like"/>
    <property type="match status" value="1"/>
</dbReference>
<evidence type="ECO:0000259" key="1">
    <source>
        <dbReference type="Pfam" id="PF06568"/>
    </source>
</evidence>
<dbReference type="Proteomes" id="UP000565576">
    <property type="component" value="Unassembled WGS sequence"/>
</dbReference>
<name>A0A7X0IY76_9HYPH</name>
<dbReference type="EMBL" id="JACHBG010000035">
    <property type="protein sequence ID" value="MBB6489288.1"/>
    <property type="molecule type" value="Genomic_DNA"/>
</dbReference>
<organism evidence="2 3">
    <name type="scientific">Rhizobium lusitanum</name>
    <dbReference type="NCBI Taxonomy" id="293958"/>
    <lineage>
        <taxon>Bacteria</taxon>
        <taxon>Pseudomonadati</taxon>
        <taxon>Pseudomonadota</taxon>
        <taxon>Alphaproteobacteria</taxon>
        <taxon>Hyphomicrobiales</taxon>
        <taxon>Rhizobiaceae</taxon>
        <taxon>Rhizobium/Agrobacterium group</taxon>
        <taxon>Rhizobium</taxon>
    </lineage>
</organism>
<dbReference type="RefSeq" id="WP_184711199.1">
    <property type="nucleotide sequence ID" value="NZ_JACHBG010000035.1"/>
</dbReference>
<evidence type="ECO:0000313" key="3">
    <source>
        <dbReference type="Proteomes" id="UP000565576"/>
    </source>
</evidence>
<sequence length="48" mass="5363">MRVIEKIKRFTEARRAIRELSALDDHALADLGISRSHIAFAVNGSRGN</sequence>
<proteinExistence type="predicted"/>
<reference evidence="2 3" key="1">
    <citation type="submission" date="2020-08" db="EMBL/GenBank/DDBJ databases">
        <title>Genomic Encyclopedia of Type Strains, Phase IV (KMG-V): Genome sequencing to study the core and pangenomes of soil and plant-associated prokaryotes.</title>
        <authorList>
            <person name="Whitman W."/>
        </authorList>
    </citation>
    <scope>NUCLEOTIDE SEQUENCE [LARGE SCALE GENOMIC DNA]</scope>
    <source>
        <strain evidence="2 3">SEMIA 4060</strain>
    </source>
</reference>
<accession>A0A7X0IY76</accession>
<comment type="caution">
    <text evidence="2">The sequence shown here is derived from an EMBL/GenBank/DDBJ whole genome shotgun (WGS) entry which is preliminary data.</text>
</comment>
<feature type="domain" description="YjiS-like" evidence="1">
    <location>
        <begin position="3"/>
        <end position="36"/>
    </location>
</feature>
<gene>
    <name evidence="2" type="ORF">GGD46_006615</name>
</gene>
<dbReference type="InterPro" id="IPR009506">
    <property type="entry name" value="YjiS-like"/>
</dbReference>
<evidence type="ECO:0000313" key="2">
    <source>
        <dbReference type="EMBL" id="MBB6489288.1"/>
    </source>
</evidence>